<dbReference type="AlphaFoldDB" id="A0ABD5CJD8"/>
<evidence type="ECO:0000313" key="2">
    <source>
        <dbReference type="Proteomes" id="UP001245184"/>
    </source>
</evidence>
<proteinExistence type="predicted"/>
<evidence type="ECO:0000313" key="1">
    <source>
        <dbReference type="EMBL" id="MDR6205436.1"/>
    </source>
</evidence>
<dbReference type="Proteomes" id="UP001245184">
    <property type="component" value="Unassembled WGS sequence"/>
</dbReference>
<comment type="caution">
    <text evidence="1">The sequence shown here is derived from an EMBL/GenBank/DDBJ whole genome shotgun (WGS) entry which is preliminary data.</text>
</comment>
<dbReference type="EMBL" id="JAVIZN010000002">
    <property type="protein sequence ID" value="MDR6205436.1"/>
    <property type="molecule type" value="Genomic_DNA"/>
</dbReference>
<gene>
    <name evidence="1" type="ORF">QF025_004156</name>
</gene>
<reference evidence="1 2" key="1">
    <citation type="submission" date="2023-08" db="EMBL/GenBank/DDBJ databases">
        <title>Genome sequencing of plant associated microbes to promote plant fitness in Sorghum bicolor and Oryza sativa.</title>
        <authorList>
            <person name="Coleman-Derr D."/>
        </authorList>
    </citation>
    <scope>NUCLEOTIDE SEQUENCE [LARGE SCALE GENOMIC DNA]</scope>
    <source>
        <strain evidence="1 2">SLBN-33</strain>
    </source>
</reference>
<accession>A0ABD5CJD8</accession>
<dbReference type="RefSeq" id="WP_310033181.1">
    <property type="nucleotide sequence ID" value="NZ_JAVIZN010000002.1"/>
</dbReference>
<name>A0ABD5CJD8_9BURK</name>
<organism evidence="1 2">
    <name type="scientific">Paraburkholderia graminis</name>
    <dbReference type="NCBI Taxonomy" id="60548"/>
    <lineage>
        <taxon>Bacteria</taxon>
        <taxon>Pseudomonadati</taxon>
        <taxon>Pseudomonadota</taxon>
        <taxon>Betaproteobacteria</taxon>
        <taxon>Burkholderiales</taxon>
        <taxon>Burkholderiaceae</taxon>
        <taxon>Paraburkholderia</taxon>
    </lineage>
</organism>
<sequence length="569" mass="63789">MLTNPTYVPAVPDMDAADPLGTGALIGMFYRSIFPGINNVVAHVRVYSAICWMVGRIEETAAEIPGVDMLALSKTGLEKIQLLLTWYNRQNVVGMAGANRDFPTDNSRRTLSFTEIATAKVARILAGDPGATITDLGVQFLYELQYEPSLTGGLGFLDRHPEVRDTYRLTAAGRKLADEYDKVIRGSKWYDWLADLNKFTTCFEEVQEMDDLLDVRTPSPGERRVFASAYYPVTKDDVTGSRVQYRCNGVTLLLRALEAEQAMRAPGTLGVDVEALRTTMARGTTLQGVPVNLQGLEEFQGWWMNLLLHELIRLSLDTLSRNVAVWIYDATLLELPRRDIAMCAEQLGERMESALPDKFRSDVRSYVAHLDMRRGATAETFYAASVAVPELRVDMQLRRLLKVSNFDKETEEEREALVEAYRSLVFCAVEARQLVSNPHVEQIDLRNDRLPLAVLRGVLSDFEDDRPAAFFAHIIQFYVVLLHFNVVRERTARRDANNRFIFTIGEDGLEQVTTKGVFPGVGLGAARNRLRQALVILAQCGFVESRDGASSFVLTDAGRERLTRGVPDF</sequence>
<protein>
    <submittedName>
        <fullName evidence="1">Uncharacterized protein</fullName>
    </submittedName>
</protein>